<evidence type="ECO:0000313" key="6">
    <source>
        <dbReference type="EMBL" id="MBO8425740.1"/>
    </source>
</evidence>
<gene>
    <name evidence="6" type="ORF">IAC61_00280</name>
</gene>
<evidence type="ECO:0000256" key="1">
    <source>
        <dbReference type="ARBA" id="ARBA00006976"/>
    </source>
</evidence>
<dbReference type="InterPro" id="IPR027417">
    <property type="entry name" value="P-loop_NTPase"/>
</dbReference>
<proteinExistence type="inferred from homology"/>
<comment type="caution">
    <text evidence="6">The sequence shown here is derived from an EMBL/GenBank/DDBJ whole genome shotgun (WGS) entry which is preliminary data.</text>
</comment>
<organism evidence="6 7">
    <name type="scientific">Candidatus Alloenteromonas pullistercoris</name>
    <dbReference type="NCBI Taxonomy" id="2840785"/>
    <lineage>
        <taxon>Bacteria</taxon>
        <taxon>Bacillati</taxon>
        <taxon>Bacillota</taxon>
        <taxon>Bacillota incertae sedis</taxon>
        <taxon>Candidatus Alloenteromonas</taxon>
    </lineage>
</organism>
<dbReference type="Gene3D" id="3.40.50.300">
    <property type="entry name" value="P-loop containing nucleotide triphosphate hydrolases"/>
    <property type="match status" value="1"/>
</dbReference>
<dbReference type="InterPro" id="IPR050678">
    <property type="entry name" value="DNA_Partitioning_ATPase"/>
</dbReference>
<comment type="catalytic activity">
    <reaction evidence="2">
        <text>ATP + H2O = ADP + phosphate + H(+)</text>
        <dbReference type="Rhea" id="RHEA:13065"/>
        <dbReference type="ChEBI" id="CHEBI:15377"/>
        <dbReference type="ChEBI" id="CHEBI:15378"/>
        <dbReference type="ChEBI" id="CHEBI:30616"/>
        <dbReference type="ChEBI" id="CHEBI:43474"/>
        <dbReference type="ChEBI" id="CHEBI:456216"/>
    </reaction>
</comment>
<evidence type="ECO:0000313" key="7">
    <source>
        <dbReference type="Proteomes" id="UP000823634"/>
    </source>
</evidence>
<dbReference type="PIRSF" id="PIRSF009320">
    <property type="entry name" value="Nuc_binding_HP_1000"/>
    <property type="match status" value="1"/>
</dbReference>
<name>A0A9D9DGN7_9FIRM</name>
<feature type="domain" description="AAA" evidence="5">
    <location>
        <begin position="6"/>
        <end position="183"/>
    </location>
</feature>
<dbReference type="CDD" id="cd02042">
    <property type="entry name" value="ParAB_family"/>
    <property type="match status" value="1"/>
</dbReference>
<dbReference type="EMBL" id="JADINA010000002">
    <property type="protein sequence ID" value="MBO8425740.1"/>
    <property type="molecule type" value="Genomic_DNA"/>
</dbReference>
<dbReference type="AlphaFoldDB" id="A0A9D9DGN7"/>
<dbReference type="SUPFAM" id="SSF52540">
    <property type="entry name" value="P-loop containing nucleoside triphosphate hydrolases"/>
    <property type="match status" value="1"/>
</dbReference>
<dbReference type="Pfam" id="PF13614">
    <property type="entry name" value="AAA_31"/>
    <property type="match status" value="1"/>
</dbReference>
<comment type="similarity">
    <text evidence="1">Belongs to the ParA family.</text>
</comment>
<comment type="subunit">
    <text evidence="3">Dimerizes in the presence of ATP but not ADP; ATP-binding is required for double-stranded (ds)DNA-binding. Interacts with DnaA.</text>
</comment>
<dbReference type="Proteomes" id="UP000823634">
    <property type="component" value="Unassembled WGS sequence"/>
</dbReference>
<evidence type="ECO:0000256" key="4">
    <source>
        <dbReference type="ARBA" id="ARBA00071824"/>
    </source>
</evidence>
<reference evidence="6" key="2">
    <citation type="journal article" date="2021" name="PeerJ">
        <title>Extensive microbial diversity within the chicken gut microbiome revealed by metagenomics and culture.</title>
        <authorList>
            <person name="Gilroy R."/>
            <person name="Ravi A."/>
            <person name="Getino M."/>
            <person name="Pursley I."/>
            <person name="Horton D.L."/>
            <person name="Alikhan N.F."/>
            <person name="Baker D."/>
            <person name="Gharbi K."/>
            <person name="Hall N."/>
            <person name="Watson M."/>
            <person name="Adriaenssens E.M."/>
            <person name="Foster-Nyarko E."/>
            <person name="Jarju S."/>
            <person name="Secka A."/>
            <person name="Antonio M."/>
            <person name="Oren A."/>
            <person name="Chaudhuri R.R."/>
            <person name="La Ragione R."/>
            <person name="Hildebrand F."/>
            <person name="Pallen M.J."/>
        </authorList>
    </citation>
    <scope>NUCLEOTIDE SEQUENCE</scope>
    <source>
        <strain evidence="6">17113</strain>
    </source>
</reference>
<evidence type="ECO:0000256" key="3">
    <source>
        <dbReference type="ARBA" id="ARBA00062323"/>
    </source>
</evidence>
<sequence>MSKKARVIAIANQKGGVGKTTTAINLSSALSFFKRRVLLIDMDPQGNSARGYGVDIALAEKTTFEVLSGSASIRQAIVDSSIEGVSLLPSNLRLAALEASLVSSPREDAFFLLSKAIEPVLGEYDYVIVDCPPSLGALSLNALTCSDSVIIPVQCEYFAMEAVGAILSSISNVQRRLNPKLKIEGFLLTMYDARTQLGNEISSEVRSLFKENTFLTQIPRNQSIVDSQASQTPVTAFKPSSQGAAAYFSLARELLDRERGN</sequence>
<accession>A0A9D9DGN7</accession>
<dbReference type="FunFam" id="3.40.50.300:FF:000285">
    <property type="entry name" value="Sporulation initiation inhibitor Soj"/>
    <property type="match status" value="1"/>
</dbReference>
<dbReference type="PANTHER" id="PTHR13696">
    <property type="entry name" value="P-LOOP CONTAINING NUCLEOSIDE TRIPHOSPHATE HYDROLASE"/>
    <property type="match status" value="1"/>
</dbReference>
<evidence type="ECO:0000256" key="2">
    <source>
        <dbReference type="ARBA" id="ARBA00049360"/>
    </source>
</evidence>
<dbReference type="PANTHER" id="PTHR13696:SF52">
    <property type="entry name" value="PARA FAMILY PROTEIN CT_582"/>
    <property type="match status" value="1"/>
</dbReference>
<protein>
    <recommendedName>
        <fullName evidence="4">Sporulation initiation inhibitor protein Soj</fullName>
    </recommendedName>
</protein>
<evidence type="ECO:0000259" key="5">
    <source>
        <dbReference type="Pfam" id="PF13614"/>
    </source>
</evidence>
<dbReference type="InterPro" id="IPR025669">
    <property type="entry name" value="AAA_dom"/>
</dbReference>
<reference evidence="6" key="1">
    <citation type="submission" date="2020-10" db="EMBL/GenBank/DDBJ databases">
        <authorList>
            <person name="Gilroy R."/>
        </authorList>
    </citation>
    <scope>NUCLEOTIDE SEQUENCE</scope>
    <source>
        <strain evidence="6">17113</strain>
    </source>
</reference>